<dbReference type="InterPro" id="IPR040026">
    <property type="entry name" value="FliD"/>
</dbReference>
<dbReference type="GO" id="GO:0009421">
    <property type="term" value="C:bacterial-type flagellum filament cap"/>
    <property type="evidence" value="ECO:0007669"/>
    <property type="project" value="InterPro"/>
</dbReference>
<dbReference type="AlphaFoldDB" id="A0A4R5U7W3"/>
<dbReference type="Pfam" id="PF07195">
    <property type="entry name" value="FliD_C"/>
    <property type="match status" value="1"/>
</dbReference>
<dbReference type="Proteomes" id="UP000295543">
    <property type="component" value="Unassembled WGS sequence"/>
</dbReference>
<comment type="function">
    <text evidence="5">Required for morphogenesis and for the elongation of the flagellar filament by facilitating polymerization of the flagellin monomers at the tip of growing filament. Forms a capping structure, which prevents flagellin subunits (transported through the central channel of the flagellum) from leaking out without polymerization at the distal end.</text>
</comment>
<evidence type="ECO:0000256" key="5">
    <source>
        <dbReference type="RuleBase" id="RU362066"/>
    </source>
</evidence>
<gene>
    <name evidence="8" type="ORF">E2F49_09265</name>
</gene>
<sequence length="455" mass="47132">MRRRAGRRDALMALGAVGSGLDPATTAVQLVAAERMVADQRHATTETKIKAEVSAVASLRSAMTALQSAVRTLSTPASGQPRSIGMSAPSGFTATAASGAPVGQYQVEVKQLATAHKLASAGHAPDARFGAGTLSISAGEHSFDVEIVDGKDTLADIRDAINAKAAGKGVQASLVNGDGGTRLVLTALDGGTANAVSVTATGATGLTALVSADPQTGTTTLIPAQDAQIVVDGIARTSASNTITDLLPGISFTLTEAKPGTTVQMDVAIDAEAQLTAVKTFVEKYNAALSTITSLTSYNEVTKTGAALNGDSMVRGLTRQLRDMVGSEVTMLKDMGIEIAKDGKLTLKEDDFKVAVAADPALVTKAFGTGDTLGTKLGKQMTDLLAFDGPLKTRDETLTQRTRQLTQQREALDRRMSLAEARYKAQFVALDAMVTQLQSTSNFLAQQLATSKSSS</sequence>
<dbReference type="InterPro" id="IPR003481">
    <property type="entry name" value="FliD_N"/>
</dbReference>
<comment type="caution">
    <text evidence="8">The sequence shown here is derived from an EMBL/GenBank/DDBJ whole genome shotgun (WGS) entry which is preliminary data.</text>
</comment>
<dbReference type="EMBL" id="SMTG01000004">
    <property type="protein sequence ID" value="TDK30555.1"/>
    <property type="molecule type" value="Genomic_DNA"/>
</dbReference>
<dbReference type="InterPro" id="IPR010810">
    <property type="entry name" value="Flagellin_hook_IN_motif"/>
</dbReference>
<dbReference type="GO" id="GO:0071973">
    <property type="term" value="P:bacterial-type flagellum-dependent cell motility"/>
    <property type="evidence" value="ECO:0007669"/>
    <property type="project" value="TreeGrafter"/>
</dbReference>
<name>A0A4R5U7W3_9GAMM</name>
<dbReference type="GO" id="GO:0009424">
    <property type="term" value="C:bacterial-type flagellum hook"/>
    <property type="evidence" value="ECO:0007669"/>
    <property type="project" value="UniProtKB-UniRule"/>
</dbReference>
<keyword evidence="9" id="KW-1185">Reference proteome</keyword>
<keyword evidence="8" id="KW-0969">Cilium</keyword>
<keyword evidence="4 5" id="KW-0975">Bacterial flagellum</keyword>
<keyword evidence="5" id="KW-0964">Secreted</keyword>
<comment type="subunit">
    <text evidence="2 5">Homopentamer.</text>
</comment>
<comment type="similarity">
    <text evidence="1 5">Belongs to the FliD family.</text>
</comment>
<feature type="domain" description="Flagellar hook-associated protein 2 N-terminal" evidence="6">
    <location>
        <begin position="19"/>
        <end position="116"/>
    </location>
</feature>
<keyword evidence="8" id="KW-0282">Flagellum</keyword>
<reference evidence="8 9" key="1">
    <citation type="submission" date="2019-03" db="EMBL/GenBank/DDBJ databases">
        <title>Luteimonas zhaokaii sp.nov., isolated from the rectal contents of Plateau pika in Yushu, Qinghai Province, China.</title>
        <authorList>
            <person name="Zhang G."/>
        </authorList>
    </citation>
    <scope>NUCLEOTIDE SEQUENCE [LARGE SCALE GENOMIC DNA]</scope>
    <source>
        <strain evidence="8 9">THG-MD21</strain>
    </source>
</reference>
<dbReference type="Pfam" id="PF02465">
    <property type="entry name" value="FliD_N"/>
    <property type="match status" value="1"/>
</dbReference>
<evidence type="ECO:0000256" key="1">
    <source>
        <dbReference type="ARBA" id="ARBA00009764"/>
    </source>
</evidence>
<keyword evidence="3" id="KW-0175">Coiled coil</keyword>
<comment type="subcellular location">
    <subcellularLocation>
        <location evidence="5">Secreted</location>
    </subcellularLocation>
    <subcellularLocation>
        <location evidence="5">Bacterial flagellum</location>
    </subcellularLocation>
</comment>
<evidence type="ECO:0000313" key="8">
    <source>
        <dbReference type="EMBL" id="TDK30555.1"/>
    </source>
</evidence>
<dbReference type="Pfam" id="PF07196">
    <property type="entry name" value="Flagellin_IN"/>
    <property type="match status" value="1"/>
</dbReference>
<evidence type="ECO:0000313" key="9">
    <source>
        <dbReference type="Proteomes" id="UP000295543"/>
    </source>
</evidence>
<keyword evidence="8" id="KW-0966">Cell projection</keyword>
<evidence type="ECO:0000259" key="7">
    <source>
        <dbReference type="Pfam" id="PF07195"/>
    </source>
</evidence>
<accession>A0A4R5U7W3</accession>
<dbReference type="OrthoDB" id="5980200at2"/>
<evidence type="ECO:0000259" key="6">
    <source>
        <dbReference type="Pfam" id="PF02465"/>
    </source>
</evidence>
<dbReference type="GO" id="GO:0005576">
    <property type="term" value="C:extracellular region"/>
    <property type="evidence" value="ECO:0007669"/>
    <property type="project" value="UniProtKB-SubCell"/>
</dbReference>
<dbReference type="PANTHER" id="PTHR30288:SF0">
    <property type="entry name" value="FLAGELLAR HOOK-ASSOCIATED PROTEIN 2"/>
    <property type="match status" value="1"/>
</dbReference>
<proteinExistence type="inferred from homology"/>
<dbReference type="InterPro" id="IPR010809">
    <property type="entry name" value="FliD_C"/>
</dbReference>
<evidence type="ECO:0000256" key="4">
    <source>
        <dbReference type="ARBA" id="ARBA00023143"/>
    </source>
</evidence>
<evidence type="ECO:0000256" key="2">
    <source>
        <dbReference type="ARBA" id="ARBA00011255"/>
    </source>
</evidence>
<evidence type="ECO:0000256" key="3">
    <source>
        <dbReference type="ARBA" id="ARBA00023054"/>
    </source>
</evidence>
<dbReference type="GO" id="GO:0007155">
    <property type="term" value="P:cell adhesion"/>
    <property type="evidence" value="ECO:0007669"/>
    <property type="project" value="InterPro"/>
</dbReference>
<dbReference type="PANTHER" id="PTHR30288">
    <property type="entry name" value="FLAGELLAR CAP/ASSEMBLY PROTEIN FLID"/>
    <property type="match status" value="1"/>
</dbReference>
<feature type="domain" description="Flagellar hook-associated protein 2 C-terminal" evidence="7">
    <location>
        <begin position="224"/>
        <end position="439"/>
    </location>
</feature>
<organism evidence="8 9">
    <name type="scientific">Luteimonas terrae</name>
    <dbReference type="NCBI Taxonomy" id="1530191"/>
    <lineage>
        <taxon>Bacteria</taxon>
        <taxon>Pseudomonadati</taxon>
        <taxon>Pseudomonadota</taxon>
        <taxon>Gammaproteobacteria</taxon>
        <taxon>Lysobacterales</taxon>
        <taxon>Lysobacteraceae</taxon>
        <taxon>Luteimonas</taxon>
    </lineage>
</organism>
<protein>
    <recommendedName>
        <fullName evidence="5">Flagellar hook-associated protein 2</fullName>
        <shortName evidence="5">HAP2</shortName>
    </recommendedName>
    <alternativeName>
        <fullName evidence="5">Flagellar cap protein</fullName>
    </alternativeName>
</protein>